<dbReference type="GO" id="GO:0009922">
    <property type="term" value="F:fatty acid elongase activity"/>
    <property type="evidence" value="ECO:0007669"/>
    <property type="project" value="UniProtKB-EC"/>
</dbReference>
<keyword evidence="2 10" id="KW-0444">Lipid biosynthesis</keyword>
<evidence type="ECO:0000256" key="7">
    <source>
        <dbReference type="ARBA" id="ARBA00023098"/>
    </source>
</evidence>
<dbReference type="OrthoDB" id="434092at2759"/>
<feature type="transmembrane region" description="Helical" evidence="10">
    <location>
        <begin position="63"/>
        <end position="84"/>
    </location>
</feature>
<reference evidence="11" key="1">
    <citation type="submission" date="2020-07" db="EMBL/GenBank/DDBJ databases">
        <title>Multicomponent nature underlies the extraordinary mechanical properties of spider dragline silk.</title>
        <authorList>
            <person name="Kono N."/>
            <person name="Nakamura H."/>
            <person name="Mori M."/>
            <person name="Yoshida Y."/>
            <person name="Ohtoshi R."/>
            <person name="Malay A.D."/>
            <person name="Moran D.A.P."/>
            <person name="Tomita M."/>
            <person name="Numata K."/>
            <person name="Arakawa K."/>
        </authorList>
    </citation>
    <scope>NUCLEOTIDE SEQUENCE</scope>
</reference>
<evidence type="ECO:0000256" key="4">
    <source>
        <dbReference type="ARBA" id="ARBA00022692"/>
    </source>
</evidence>
<keyword evidence="4 10" id="KW-0812">Transmembrane</keyword>
<dbReference type="GO" id="GO:0019367">
    <property type="term" value="P:fatty acid elongation, saturated fatty acid"/>
    <property type="evidence" value="ECO:0007669"/>
    <property type="project" value="TreeGrafter"/>
</dbReference>
<evidence type="ECO:0000256" key="5">
    <source>
        <dbReference type="ARBA" id="ARBA00022832"/>
    </source>
</evidence>
<dbReference type="EMBL" id="BMAO01008732">
    <property type="protein sequence ID" value="GFR25895.1"/>
    <property type="molecule type" value="Genomic_DNA"/>
</dbReference>
<comment type="subcellular location">
    <subcellularLocation>
        <location evidence="1">Membrane</location>
        <topology evidence="1">Multi-pass membrane protein</topology>
    </subcellularLocation>
</comment>
<keyword evidence="12" id="KW-1185">Reference proteome</keyword>
<evidence type="ECO:0000256" key="2">
    <source>
        <dbReference type="ARBA" id="ARBA00022516"/>
    </source>
</evidence>
<accession>A0A8X6HP37</accession>
<name>A0A8X6HP37_TRICU</name>
<comment type="catalytic activity">
    <reaction evidence="10">
        <text>a very-long-chain acyl-CoA + malonyl-CoA + H(+) = a very-long-chain 3-oxoacyl-CoA + CO2 + CoA</text>
        <dbReference type="Rhea" id="RHEA:32727"/>
        <dbReference type="ChEBI" id="CHEBI:15378"/>
        <dbReference type="ChEBI" id="CHEBI:16526"/>
        <dbReference type="ChEBI" id="CHEBI:57287"/>
        <dbReference type="ChEBI" id="CHEBI:57384"/>
        <dbReference type="ChEBI" id="CHEBI:90725"/>
        <dbReference type="ChEBI" id="CHEBI:90736"/>
        <dbReference type="EC" id="2.3.1.199"/>
    </reaction>
</comment>
<keyword evidence="9 10" id="KW-0275">Fatty acid biosynthesis</keyword>
<dbReference type="AlphaFoldDB" id="A0A8X6HP37"/>
<comment type="caution">
    <text evidence="10">Lacks conserved residue(s) required for the propagation of feature annotation.</text>
</comment>
<organism evidence="11 12">
    <name type="scientific">Trichonephila clavata</name>
    <name type="common">Joro spider</name>
    <name type="synonym">Nephila clavata</name>
    <dbReference type="NCBI Taxonomy" id="2740835"/>
    <lineage>
        <taxon>Eukaryota</taxon>
        <taxon>Metazoa</taxon>
        <taxon>Ecdysozoa</taxon>
        <taxon>Arthropoda</taxon>
        <taxon>Chelicerata</taxon>
        <taxon>Arachnida</taxon>
        <taxon>Araneae</taxon>
        <taxon>Araneomorphae</taxon>
        <taxon>Entelegynae</taxon>
        <taxon>Araneoidea</taxon>
        <taxon>Nephilidae</taxon>
        <taxon>Trichonephila</taxon>
    </lineage>
</organism>
<dbReference type="PANTHER" id="PTHR11157">
    <property type="entry name" value="FATTY ACID ACYL TRANSFERASE-RELATED"/>
    <property type="match status" value="1"/>
</dbReference>
<dbReference type="GO" id="GO:0034625">
    <property type="term" value="P:fatty acid elongation, monounsaturated fatty acid"/>
    <property type="evidence" value="ECO:0007669"/>
    <property type="project" value="TreeGrafter"/>
</dbReference>
<evidence type="ECO:0000256" key="8">
    <source>
        <dbReference type="ARBA" id="ARBA00023136"/>
    </source>
</evidence>
<evidence type="ECO:0000256" key="3">
    <source>
        <dbReference type="ARBA" id="ARBA00022679"/>
    </source>
</evidence>
<protein>
    <recommendedName>
        <fullName evidence="10">Elongation of very long chain fatty acids protein</fullName>
        <ecNumber evidence="10">2.3.1.199</ecNumber>
    </recommendedName>
    <alternativeName>
        <fullName evidence="10">Very-long-chain 3-oxoacyl-CoA synthase</fullName>
    </alternativeName>
</protein>
<proteinExistence type="inferred from homology"/>
<comment type="similarity">
    <text evidence="10">Belongs to the ELO family.</text>
</comment>
<dbReference type="InterPro" id="IPR030457">
    <property type="entry name" value="ELO_CS"/>
</dbReference>
<dbReference type="GO" id="GO:0030148">
    <property type="term" value="P:sphingolipid biosynthetic process"/>
    <property type="evidence" value="ECO:0007669"/>
    <property type="project" value="TreeGrafter"/>
</dbReference>
<dbReference type="GO" id="GO:0005789">
    <property type="term" value="C:endoplasmic reticulum membrane"/>
    <property type="evidence" value="ECO:0007669"/>
    <property type="project" value="TreeGrafter"/>
</dbReference>
<keyword evidence="5 10" id="KW-0276">Fatty acid metabolism</keyword>
<keyword evidence="8 10" id="KW-0472">Membrane</keyword>
<dbReference type="GO" id="GO:0042761">
    <property type="term" value="P:very long-chain fatty acid biosynthetic process"/>
    <property type="evidence" value="ECO:0007669"/>
    <property type="project" value="TreeGrafter"/>
</dbReference>
<feature type="transmembrane region" description="Helical" evidence="10">
    <location>
        <begin position="96"/>
        <end position="115"/>
    </location>
</feature>
<dbReference type="PROSITE" id="PS01188">
    <property type="entry name" value="ELO"/>
    <property type="match status" value="1"/>
</dbReference>
<feature type="transmembrane region" description="Helical" evidence="10">
    <location>
        <begin position="197"/>
        <end position="219"/>
    </location>
</feature>
<keyword evidence="6 10" id="KW-1133">Transmembrane helix</keyword>
<keyword evidence="7 10" id="KW-0443">Lipid metabolism</keyword>
<evidence type="ECO:0000256" key="9">
    <source>
        <dbReference type="ARBA" id="ARBA00023160"/>
    </source>
</evidence>
<evidence type="ECO:0000313" key="11">
    <source>
        <dbReference type="EMBL" id="GFR25895.1"/>
    </source>
</evidence>
<dbReference type="Pfam" id="PF01151">
    <property type="entry name" value="ELO"/>
    <property type="match status" value="1"/>
</dbReference>
<gene>
    <name evidence="11" type="primary">Elovl1</name>
    <name evidence="11" type="ORF">TNCT_591571</name>
</gene>
<comment type="caution">
    <text evidence="11">The sequence shown here is derived from an EMBL/GenBank/DDBJ whole genome shotgun (WGS) entry which is preliminary data.</text>
</comment>
<evidence type="ECO:0000313" key="12">
    <source>
        <dbReference type="Proteomes" id="UP000887116"/>
    </source>
</evidence>
<dbReference type="Proteomes" id="UP000887116">
    <property type="component" value="Unassembled WGS sequence"/>
</dbReference>
<evidence type="ECO:0000256" key="6">
    <source>
        <dbReference type="ARBA" id="ARBA00022989"/>
    </source>
</evidence>
<keyword evidence="3 10" id="KW-0808">Transferase</keyword>
<evidence type="ECO:0000256" key="10">
    <source>
        <dbReference type="RuleBase" id="RU361115"/>
    </source>
</evidence>
<feature type="transmembrane region" description="Helical" evidence="10">
    <location>
        <begin position="171"/>
        <end position="191"/>
    </location>
</feature>
<dbReference type="PANTHER" id="PTHR11157:SF126">
    <property type="entry name" value="ELONGATION OF VERY LONG CHAIN FATTY ACIDS PROTEIN"/>
    <property type="match status" value="1"/>
</dbReference>
<dbReference type="InterPro" id="IPR002076">
    <property type="entry name" value="ELO_fam"/>
</dbReference>
<dbReference type="GO" id="GO:0034626">
    <property type="term" value="P:fatty acid elongation, polyunsaturated fatty acid"/>
    <property type="evidence" value="ECO:0007669"/>
    <property type="project" value="TreeGrafter"/>
</dbReference>
<evidence type="ECO:0000256" key="1">
    <source>
        <dbReference type="ARBA" id="ARBA00004141"/>
    </source>
</evidence>
<dbReference type="EC" id="2.3.1.199" evidence="10"/>
<sequence length="287" mass="34719">MENTERNVDTNKTLLQFNKKLFEKNFHQQRSLYIDILMSASEYVHDFLFNGDIYSKVLVQNKYILSTIISSYIIFTKLLGPFLMKNQKPFQLNKIMIVYNFTLSTLNAYLAYHSFRAFFQYWNVRCSFNGSTQHELFMQDESKYVWQLYLVKYLELLDTIFFVLRKKYNQISFLHVFHHSAVIVVFWWILYSRVIGMYMLFAVCLNNSIHVIMYMYYGLSAMGPHMQKYLWWKKYLTRIQIIQFSAIQLYMLHDYISGCNPMEKLLKSSRNGIHYKKRYQRKNCFST</sequence>